<sequence length="857" mass="99956">MMEYSSSDSSVTSDPSEKTPNKKNVTNKERQQKYRSKRKNELNSTYGLKLTKKPCNKKSQTLEINTCLNKNLDTFSEETENIPKYDLTEFNLFDKSFVANQFDSISTSEDEFYEISSDSCSDTDSIKQKDLDDAPIFFGSKIKKKHFMILFESTVDKISIAESSRDILYKFIQLILPIDNNIPSSYYTLRKSVYSADLNFSMICSSCKGEVKIILDENKKSVKKCINETCHLDRQKLRSNQVIKIFYNRLSFQLSVILDNHYEKMVSYQKHLKSIKESCYIDVTSGLSYEYDPNLISLILFADGVQYNKSGANSIWVLLSSIAELPPLLRNSFENIVFHSLWTGAAPDFNLWLNIEKEIDSLINQGFEWKGRTIKLRILAFIADSPARAKACNTVQFNGYHGCIKCLHPAEYCNRVIIYPNIPKVELRSNTKYLEQVEKALTDNVYYEGVKGYSHLSNWIKIPDDVIFDYMHMCLLGTFKRMFLSFFDSSNWREPFYLNKVAHFVNNRLIGVRLPLEIKRKTKDLEERSHYKANEFRTIAFYLTFGLFRGLMNDTYLSNLMKYIIFLRLLCQPKIIDEEIKDSEKLIIDFMIEFQDLYGKMAMSSNIHGHLHLPRQVKLFGPLNKCSCFPFENVFKMTRNLFHGTRNFEGQIALNIDKRKFIRQSVKDLAKKNENCDIKFFINKNLFEKKFNREETCLIDSFKTCFSKLSEFERELILNYSFIISYNESVLCSNRACIKGVLFHTYGYDIKFDSTDSHSIEYRANNGLTKLGKIMKFFEIKGSIVCIVKNYIQKSKDHFFTKLTPECAKYIDRFFQIVSLSEDFVLIDASKIERRCISISNESEFVISMVDDLEEMD</sequence>
<dbReference type="OrthoDB" id="7791141at2759"/>
<gene>
    <name evidence="2" type="ORF">OXX778_LOCUS18538</name>
</gene>
<accession>A0A814K0K7</accession>
<protein>
    <recommendedName>
        <fullName evidence="4">Transposase domain-containing protein</fullName>
    </recommendedName>
</protein>
<evidence type="ECO:0000313" key="3">
    <source>
        <dbReference type="Proteomes" id="UP000663879"/>
    </source>
</evidence>
<feature type="compositionally biased region" description="Low complexity" evidence="1">
    <location>
        <begin position="1"/>
        <end position="14"/>
    </location>
</feature>
<dbReference type="EMBL" id="CAJNOC010005185">
    <property type="protein sequence ID" value="CAF1044996.1"/>
    <property type="molecule type" value="Genomic_DNA"/>
</dbReference>
<dbReference type="PANTHER" id="PTHR46579">
    <property type="entry name" value="F5/8 TYPE C DOMAIN-CONTAINING PROTEIN-RELATED"/>
    <property type="match status" value="1"/>
</dbReference>
<dbReference type="AlphaFoldDB" id="A0A814K0K7"/>
<evidence type="ECO:0008006" key="4">
    <source>
        <dbReference type="Google" id="ProtNLM"/>
    </source>
</evidence>
<feature type="region of interest" description="Disordered" evidence="1">
    <location>
        <begin position="1"/>
        <end position="40"/>
    </location>
</feature>
<dbReference type="PANTHER" id="PTHR46579:SF1">
    <property type="entry name" value="F5_8 TYPE C DOMAIN-CONTAINING PROTEIN"/>
    <property type="match status" value="1"/>
</dbReference>
<reference evidence="2" key="1">
    <citation type="submission" date="2021-02" db="EMBL/GenBank/DDBJ databases">
        <authorList>
            <person name="Nowell W R."/>
        </authorList>
    </citation>
    <scope>NUCLEOTIDE SEQUENCE</scope>
    <source>
        <strain evidence="2">Ploen Becks lab</strain>
    </source>
</reference>
<evidence type="ECO:0000256" key="1">
    <source>
        <dbReference type="SAM" id="MobiDB-lite"/>
    </source>
</evidence>
<feature type="compositionally biased region" description="Basic and acidic residues" evidence="1">
    <location>
        <begin position="15"/>
        <end position="32"/>
    </location>
</feature>
<comment type="caution">
    <text evidence="2">The sequence shown here is derived from an EMBL/GenBank/DDBJ whole genome shotgun (WGS) entry which is preliminary data.</text>
</comment>
<proteinExistence type="predicted"/>
<organism evidence="2 3">
    <name type="scientific">Brachionus calyciflorus</name>
    <dbReference type="NCBI Taxonomy" id="104777"/>
    <lineage>
        <taxon>Eukaryota</taxon>
        <taxon>Metazoa</taxon>
        <taxon>Spiralia</taxon>
        <taxon>Gnathifera</taxon>
        <taxon>Rotifera</taxon>
        <taxon>Eurotatoria</taxon>
        <taxon>Monogononta</taxon>
        <taxon>Pseudotrocha</taxon>
        <taxon>Ploima</taxon>
        <taxon>Brachionidae</taxon>
        <taxon>Brachionus</taxon>
    </lineage>
</organism>
<name>A0A814K0K7_9BILA</name>
<evidence type="ECO:0000313" key="2">
    <source>
        <dbReference type="EMBL" id="CAF1044996.1"/>
    </source>
</evidence>
<dbReference type="Proteomes" id="UP000663879">
    <property type="component" value="Unassembled WGS sequence"/>
</dbReference>
<keyword evidence="3" id="KW-1185">Reference proteome</keyword>